<name>A0A1S1P8Z4_METEX</name>
<sequence>MSATELDDLKAARLALVRQRNAIAKRMGAIALAPVSMAEDLTRILLAIEVVDRALVDAGQPYMSADV</sequence>
<comment type="caution">
    <text evidence="1">The sequence shown here is derived from an EMBL/GenBank/DDBJ whole genome shotgun (WGS) entry which is preliminary data.</text>
</comment>
<dbReference type="EMBL" id="MNAO01000028">
    <property type="protein sequence ID" value="OHV17647.1"/>
    <property type="molecule type" value="Genomic_DNA"/>
</dbReference>
<evidence type="ECO:0000313" key="2">
    <source>
        <dbReference type="Proteomes" id="UP000180215"/>
    </source>
</evidence>
<evidence type="ECO:0000313" key="1">
    <source>
        <dbReference type="EMBL" id="OHV17647.1"/>
    </source>
</evidence>
<gene>
    <name evidence="1" type="ORF">BK022_04325</name>
</gene>
<reference evidence="1 2" key="1">
    <citation type="submission" date="2016-10" db="EMBL/GenBank/DDBJ databases">
        <title>Draft genome sequence of Methylobacterium extorquens CP3, a seed endophyte of Crotalaria pumila with plant growth-promoting and metal tolerance properties.</title>
        <authorList>
            <person name="Sanchez-Lopez A.S."/>
            <person name="Van Hamme J.D."/>
            <person name="Thijs S."/>
            <person name="Mcammond B.M."/>
            <person name="Stevens V."/>
            <person name="Gonzalez-Chavez M.D.C."/>
            <person name="Vangronsveld J."/>
        </authorList>
    </citation>
    <scope>NUCLEOTIDE SEQUENCE [LARGE SCALE GENOMIC DNA]</scope>
    <source>
        <strain evidence="1 2">CP3</strain>
    </source>
</reference>
<protein>
    <submittedName>
        <fullName evidence="1">Uncharacterized protein</fullName>
    </submittedName>
</protein>
<dbReference type="Proteomes" id="UP000180215">
    <property type="component" value="Unassembled WGS sequence"/>
</dbReference>
<dbReference type="AlphaFoldDB" id="A0A1S1P8Z4"/>
<proteinExistence type="predicted"/>
<accession>A0A1S1P8Z4</accession>
<organism evidence="1 2">
    <name type="scientific">Methylorubrum extorquens</name>
    <name type="common">Methylobacterium dichloromethanicum</name>
    <name type="synonym">Methylobacterium extorquens</name>
    <dbReference type="NCBI Taxonomy" id="408"/>
    <lineage>
        <taxon>Bacteria</taxon>
        <taxon>Pseudomonadati</taxon>
        <taxon>Pseudomonadota</taxon>
        <taxon>Alphaproteobacteria</taxon>
        <taxon>Hyphomicrobiales</taxon>
        <taxon>Methylobacteriaceae</taxon>
        <taxon>Methylorubrum</taxon>
    </lineage>
</organism>